<dbReference type="Proteomes" id="UP001248581">
    <property type="component" value="Chromosome"/>
</dbReference>
<dbReference type="Gene3D" id="2.120.10.30">
    <property type="entry name" value="TolB, C-terminal domain"/>
    <property type="match status" value="2"/>
</dbReference>
<dbReference type="InterPro" id="IPR032485">
    <property type="entry name" value="LRP1-like_beta_prop"/>
</dbReference>
<dbReference type="InterPro" id="IPR016032">
    <property type="entry name" value="Sig_transdc_resp-reg_C-effctor"/>
</dbReference>
<dbReference type="Pfam" id="PF00486">
    <property type="entry name" value="Trans_reg_C"/>
    <property type="match status" value="1"/>
</dbReference>
<name>A0ABY9TDZ5_9GAMM</name>
<dbReference type="EMBL" id="CP134146">
    <property type="protein sequence ID" value="WNC67027.1"/>
    <property type="molecule type" value="Genomic_DNA"/>
</dbReference>
<evidence type="ECO:0000259" key="4">
    <source>
        <dbReference type="PROSITE" id="PS51755"/>
    </source>
</evidence>
<proteinExistence type="predicted"/>
<dbReference type="PANTHER" id="PTHR36842">
    <property type="entry name" value="PROTEIN TOLB HOMOLOG"/>
    <property type="match status" value="1"/>
</dbReference>
<dbReference type="InterPro" id="IPR002469">
    <property type="entry name" value="Peptidase_S9B_N"/>
</dbReference>
<gene>
    <name evidence="5" type="ORF">RI845_10855</name>
</gene>
<keyword evidence="3" id="KW-0472">Membrane</keyword>
<organism evidence="5 6">
    <name type="scientific">Thalassotalea nanhaiensis</name>
    <dbReference type="NCBI Taxonomy" id="3065648"/>
    <lineage>
        <taxon>Bacteria</taxon>
        <taxon>Pseudomonadati</taxon>
        <taxon>Pseudomonadota</taxon>
        <taxon>Gammaproteobacteria</taxon>
        <taxon>Alteromonadales</taxon>
        <taxon>Colwelliaceae</taxon>
        <taxon>Thalassotalea</taxon>
    </lineage>
</organism>
<feature type="domain" description="OmpR/PhoB-type" evidence="4">
    <location>
        <begin position="18"/>
        <end position="118"/>
    </location>
</feature>
<evidence type="ECO:0000256" key="2">
    <source>
        <dbReference type="PROSITE-ProRule" id="PRU01091"/>
    </source>
</evidence>
<accession>A0ABY9TDZ5</accession>
<dbReference type="Pfam" id="PF16472">
    <property type="entry name" value="DUF5050"/>
    <property type="match status" value="1"/>
</dbReference>
<dbReference type="Pfam" id="PF00930">
    <property type="entry name" value="DPPIV_N"/>
    <property type="match status" value="1"/>
</dbReference>
<evidence type="ECO:0000313" key="5">
    <source>
        <dbReference type="EMBL" id="WNC67027.1"/>
    </source>
</evidence>
<dbReference type="InterPro" id="IPR001867">
    <property type="entry name" value="OmpR/PhoB-type_DNA-bd"/>
</dbReference>
<keyword evidence="3" id="KW-1133">Transmembrane helix</keyword>
<evidence type="ECO:0000256" key="1">
    <source>
        <dbReference type="ARBA" id="ARBA00023125"/>
    </source>
</evidence>
<dbReference type="PROSITE" id="PS51755">
    <property type="entry name" value="OMPR_PHOB"/>
    <property type="match status" value="1"/>
</dbReference>
<evidence type="ECO:0000256" key="3">
    <source>
        <dbReference type="SAM" id="Phobius"/>
    </source>
</evidence>
<dbReference type="InterPro" id="IPR036388">
    <property type="entry name" value="WH-like_DNA-bd_sf"/>
</dbReference>
<evidence type="ECO:0000313" key="6">
    <source>
        <dbReference type="Proteomes" id="UP001248581"/>
    </source>
</evidence>
<dbReference type="SMART" id="SM00862">
    <property type="entry name" value="Trans_reg_C"/>
    <property type="match status" value="1"/>
</dbReference>
<feature type="DNA-binding region" description="OmpR/PhoB-type" evidence="2">
    <location>
        <begin position="18"/>
        <end position="118"/>
    </location>
</feature>
<dbReference type="SUPFAM" id="SSF82171">
    <property type="entry name" value="DPP6 N-terminal domain-like"/>
    <property type="match status" value="1"/>
</dbReference>
<reference evidence="6" key="1">
    <citation type="submission" date="2023-09" db="EMBL/GenBank/DDBJ databases">
        <authorList>
            <person name="Li S."/>
            <person name="Li X."/>
            <person name="Zhang C."/>
            <person name="Zhao Z."/>
        </authorList>
    </citation>
    <scope>NUCLEOTIDE SEQUENCE [LARGE SCALE GENOMIC DNA]</scope>
    <source>
        <strain evidence="6">SQ345</strain>
    </source>
</reference>
<keyword evidence="6" id="KW-1185">Reference proteome</keyword>
<protein>
    <submittedName>
        <fullName evidence="5">Winged helix-turn-helix domain-containing protein</fullName>
    </submittedName>
</protein>
<keyword evidence="3" id="KW-0812">Transmembrane</keyword>
<dbReference type="RefSeq" id="WP_348386191.1">
    <property type="nucleotide sequence ID" value="NZ_CP134146.1"/>
</dbReference>
<dbReference type="InterPro" id="IPR011042">
    <property type="entry name" value="6-blade_b-propeller_TolB-like"/>
</dbReference>
<sequence>MKSIFRRGYVNFMIEVPSRKYSIGRWQVDCRKMTIANEQESVQLSAKVFDLLKLFIVSPDHIVSKDEAIEKVWLNNEGVGKTGFPNAVWFLRKVFTDLGADTDEVFVTIQKVGYQLIISPEPVEEEKVKNLNPSKRVMPAYIATAAVLVVAAGVYAFLPNKLQSTKSVVKVKTEVKHITNFEGVEEQPAISPNGQLMAFQWRQERKHSQIYIKDLTDNEAELRLVTRSDAEEITPVWSPDGQSLAYIRIYDNGDCQVRRYHLISNRDKLIANGCSQDKFNHGLDWSSDGKYIAYPKVLKGRVAIFRYDIAEQTSHQLTYPKLNQSDSLVVFIDNNEKIAIIRKDNLQSQLITLDVEAPVQSASKNNERILLTDDNTMIGLAWDESNRQIIITKPKQGQFVIEALSLDSNELVMLNSSPTPGSVAINKATGELFFSRHTSSEFIEEKSLDTGSTLRRVASSSRDLYGQYINADDSVLFVSNRSGNWELWLRQKFVSKQLTENIGLPFVPTTSPSGKQFAVVLKQPGEAASQLFLGSLPDGNLSKIDNLPMKVAHPYWSLSEDAFYFSGITEKKQGIYRYNIADKTIDEITHTGESFAVEGADGNLYVSRKNESGIWQFNLNTKQFTKVVDKLSARDFGNFFWMDDAFYYIERSDANDRIKQLNMNGEDKVVISLPATSIRNYRGISPTQNQSILISLHGVNDADIYAMLLD</sequence>
<feature type="transmembrane region" description="Helical" evidence="3">
    <location>
        <begin position="137"/>
        <end position="158"/>
    </location>
</feature>
<dbReference type="Gene3D" id="1.10.10.10">
    <property type="entry name" value="Winged helix-like DNA-binding domain superfamily/Winged helix DNA-binding domain"/>
    <property type="match status" value="1"/>
</dbReference>
<dbReference type="PANTHER" id="PTHR36842:SF1">
    <property type="entry name" value="PROTEIN TOLB"/>
    <property type="match status" value="1"/>
</dbReference>
<dbReference type="SUPFAM" id="SSF46894">
    <property type="entry name" value="C-terminal effector domain of the bipartite response regulators"/>
    <property type="match status" value="1"/>
</dbReference>
<keyword evidence="1 2" id="KW-0238">DNA-binding</keyword>
<dbReference type="CDD" id="cd00383">
    <property type="entry name" value="trans_reg_C"/>
    <property type="match status" value="1"/>
</dbReference>